<dbReference type="CDD" id="cd06581">
    <property type="entry name" value="TM_PBP1_LivM_like"/>
    <property type="match status" value="1"/>
</dbReference>
<evidence type="ECO:0000256" key="5">
    <source>
        <dbReference type="ARBA" id="ARBA00023136"/>
    </source>
</evidence>
<proteinExistence type="predicted"/>
<evidence type="ECO:0000256" key="4">
    <source>
        <dbReference type="ARBA" id="ARBA00022989"/>
    </source>
</evidence>
<keyword evidence="5 6" id="KW-0472">Membrane</keyword>
<keyword evidence="3 6" id="KW-0812">Transmembrane</keyword>
<evidence type="ECO:0000313" key="7">
    <source>
        <dbReference type="EMBL" id="CAA9334221.1"/>
    </source>
</evidence>
<feature type="transmembrane region" description="Helical" evidence="6">
    <location>
        <begin position="238"/>
        <end position="265"/>
    </location>
</feature>
<feature type="transmembrane region" description="Helical" evidence="6">
    <location>
        <begin position="65"/>
        <end position="85"/>
    </location>
</feature>
<evidence type="ECO:0000256" key="3">
    <source>
        <dbReference type="ARBA" id="ARBA00022692"/>
    </source>
</evidence>
<comment type="subcellular location">
    <subcellularLocation>
        <location evidence="1">Cell membrane</location>
        <topology evidence="1">Multi-pass membrane protein</topology>
    </subcellularLocation>
</comment>
<gene>
    <name evidence="7" type="ORF">AVDCRST_MAG48-3290</name>
</gene>
<dbReference type="GO" id="GO:0005886">
    <property type="term" value="C:plasma membrane"/>
    <property type="evidence" value="ECO:0007669"/>
    <property type="project" value="UniProtKB-SubCell"/>
</dbReference>
<evidence type="ECO:0000256" key="2">
    <source>
        <dbReference type="ARBA" id="ARBA00022475"/>
    </source>
</evidence>
<keyword evidence="4 6" id="KW-1133">Transmembrane helix</keyword>
<keyword evidence="2" id="KW-1003">Cell membrane</keyword>
<dbReference type="EMBL" id="CADCTS010000466">
    <property type="protein sequence ID" value="CAA9334221.1"/>
    <property type="molecule type" value="Genomic_DNA"/>
</dbReference>
<feature type="transmembrane region" description="Helical" evidence="6">
    <location>
        <begin position="6"/>
        <end position="31"/>
    </location>
</feature>
<reference evidence="7" key="1">
    <citation type="submission" date="2020-02" db="EMBL/GenBank/DDBJ databases">
        <authorList>
            <person name="Meier V. D."/>
        </authorList>
    </citation>
    <scope>NUCLEOTIDE SEQUENCE</scope>
    <source>
        <strain evidence="7">AVDCRST_MAG48</strain>
    </source>
</reference>
<dbReference type="PANTHER" id="PTHR30482:SF10">
    <property type="entry name" value="HIGH-AFFINITY BRANCHED-CHAIN AMINO ACID TRANSPORT PROTEIN BRAE"/>
    <property type="match status" value="1"/>
</dbReference>
<feature type="transmembrane region" description="Helical" evidence="6">
    <location>
        <begin position="38"/>
        <end position="59"/>
    </location>
</feature>
<dbReference type="Pfam" id="PF02653">
    <property type="entry name" value="BPD_transp_2"/>
    <property type="match status" value="1"/>
</dbReference>
<evidence type="ECO:0000256" key="1">
    <source>
        <dbReference type="ARBA" id="ARBA00004651"/>
    </source>
</evidence>
<dbReference type="InterPro" id="IPR043428">
    <property type="entry name" value="LivM-like"/>
</dbReference>
<feature type="transmembrane region" description="Helical" evidence="6">
    <location>
        <begin position="296"/>
        <end position="313"/>
    </location>
</feature>
<feature type="transmembrane region" description="Helical" evidence="6">
    <location>
        <begin position="206"/>
        <end position="226"/>
    </location>
</feature>
<dbReference type="AlphaFoldDB" id="A0A6J4LIL4"/>
<organism evidence="7">
    <name type="scientific">uncultured Friedmanniella sp</name>
    <dbReference type="NCBI Taxonomy" id="335381"/>
    <lineage>
        <taxon>Bacteria</taxon>
        <taxon>Bacillati</taxon>
        <taxon>Actinomycetota</taxon>
        <taxon>Actinomycetes</taxon>
        <taxon>Propionibacteriales</taxon>
        <taxon>Nocardioidaceae</taxon>
        <taxon>Friedmanniella</taxon>
        <taxon>environmental samples</taxon>
    </lineage>
</organism>
<dbReference type="PANTHER" id="PTHR30482">
    <property type="entry name" value="HIGH-AFFINITY BRANCHED-CHAIN AMINO ACID TRANSPORT SYSTEM PERMEASE"/>
    <property type="match status" value="1"/>
</dbReference>
<dbReference type="InterPro" id="IPR001851">
    <property type="entry name" value="ABC_transp_permease"/>
</dbReference>
<sequence length="330" mass="35180">MDFGVILTNSLTALLNAEALYLALAALGLNIHFGYTGLLNFGQVGFLTVAAYGLGVGVTYLDLPFFAAILLGLALAVLLALALGIPTLRLRADYLAIVTIASSEVLRLVARSATLRDVTGGSSGISGFSRGFYDLNPLPEGRYGIGPIDYTETRAWLLIVGWSLVVLASLLVFLLMRSPWGRVLKAIREDEDAVRSLGKNVIGYKMQSLVLGGVFGALGGFVFALANSSIQPDNYSTLLTFFAFTAMILGGAGRILGPIVGAILFSSFFTFLENTLVQAVNADIIPTSLMNSNQVGIVRFILVGVLLMALMIFRPQGLFGDKKELALDAR</sequence>
<protein>
    <submittedName>
        <fullName evidence="7">Branched-chain amino acid transport system permease protein LivM</fullName>
    </submittedName>
</protein>
<accession>A0A6J4LIL4</accession>
<name>A0A6J4LIL4_9ACTN</name>
<feature type="transmembrane region" description="Helical" evidence="6">
    <location>
        <begin position="155"/>
        <end position="176"/>
    </location>
</feature>
<dbReference type="GO" id="GO:0015658">
    <property type="term" value="F:branched-chain amino acid transmembrane transporter activity"/>
    <property type="evidence" value="ECO:0007669"/>
    <property type="project" value="InterPro"/>
</dbReference>
<evidence type="ECO:0000256" key="6">
    <source>
        <dbReference type="SAM" id="Phobius"/>
    </source>
</evidence>